<evidence type="ECO:0000313" key="3">
    <source>
        <dbReference type="Proteomes" id="UP001558613"/>
    </source>
</evidence>
<protein>
    <submittedName>
        <fullName evidence="2">Uncharacterized protein</fullName>
    </submittedName>
</protein>
<accession>A0ABR3M0B7</accession>
<dbReference type="Proteomes" id="UP001558613">
    <property type="component" value="Unassembled WGS sequence"/>
</dbReference>
<evidence type="ECO:0000256" key="1">
    <source>
        <dbReference type="SAM" id="MobiDB-lite"/>
    </source>
</evidence>
<dbReference type="EMBL" id="JAYMGO010000016">
    <property type="protein sequence ID" value="KAL1258561.1"/>
    <property type="molecule type" value="Genomic_DNA"/>
</dbReference>
<reference evidence="2 3" key="1">
    <citation type="submission" date="2023-09" db="EMBL/GenBank/DDBJ databases">
        <authorList>
            <person name="Wang M."/>
        </authorList>
    </citation>
    <scope>NUCLEOTIDE SEQUENCE [LARGE SCALE GENOMIC DNA]</scope>
    <source>
        <strain evidence="2">GT-2023</strain>
        <tissue evidence="2">Liver</tissue>
    </source>
</reference>
<gene>
    <name evidence="2" type="ORF">QQF64_009138</name>
</gene>
<comment type="caution">
    <text evidence="2">The sequence shown here is derived from an EMBL/GenBank/DDBJ whole genome shotgun (WGS) entry which is preliminary data.</text>
</comment>
<feature type="region of interest" description="Disordered" evidence="1">
    <location>
        <begin position="105"/>
        <end position="125"/>
    </location>
</feature>
<organism evidence="2 3">
    <name type="scientific">Cirrhinus molitorella</name>
    <name type="common">mud carp</name>
    <dbReference type="NCBI Taxonomy" id="172907"/>
    <lineage>
        <taxon>Eukaryota</taxon>
        <taxon>Metazoa</taxon>
        <taxon>Chordata</taxon>
        <taxon>Craniata</taxon>
        <taxon>Vertebrata</taxon>
        <taxon>Euteleostomi</taxon>
        <taxon>Actinopterygii</taxon>
        <taxon>Neopterygii</taxon>
        <taxon>Teleostei</taxon>
        <taxon>Ostariophysi</taxon>
        <taxon>Cypriniformes</taxon>
        <taxon>Cyprinidae</taxon>
        <taxon>Labeoninae</taxon>
        <taxon>Labeonini</taxon>
        <taxon>Cirrhinus</taxon>
    </lineage>
</organism>
<name>A0ABR3M0B7_9TELE</name>
<sequence length="125" mass="13902">MSVHRGMVMGWQKPCSGTDMPRSPYCALAPSIPKASRKSADAPRAAILSFCGLSPHSQLARQRSSSPPTPFVDLSCQNRCPQTFRKVQRRPGRCAPDRERIKRLKKTTQASEANKESRCVVSEFL</sequence>
<proteinExistence type="predicted"/>
<keyword evidence="3" id="KW-1185">Reference proteome</keyword>
<evidence type="ECO:0000313" key="2">
    <source>
        <dbReference type="EMBL" id="KAL1258561.1"/>
    </source>
</evidence>